<accession>A0A1A9I1J5</accession>
<name>A0A1A9I1J5_9BACT</name>
<organism evidence="2 3">
    <name type="scientific">Niabella ginsenosidivorans</name>
    <dbReference type="NCBI Taxonomy" id="1176587"/>
    <lineage>
        <taxon>Bacteria</taxon>
        <taxon>Pseudomonadati</taxon>
        <taxon>Bacteroidota</taxon>
        <taxon>Chitinophagia</taxon>
        <taxon>Chitinophagales</taxon>
        <taxon>Chitinophagaceae</taxon>
        <taxon>Niabella</taxon>
    </lineage>
</organism>
<keyword evidence="3" id="KW-1185">Reference proteome</keyword>
<sequence>MSGLQLLITLSVLPFMVLTGIYLYRYLNNKLQNARTWFQIIGFGILLFAGIGSVCSGGLLLMIWLYDLFSL</sequence>
<reference evidence="2 3" key="1">
    <citation type="submission" date="2016-05" db="EMBL/GenBank/DDBJ databases">
        <title>Niabella ginsenosidivorans BS26 whole genome sequencing.</title>
        <authorList>
            <person name="Im W.T."/>
            <person name="Siddiqi M.Z."/>
        </authorList>
    </citation>
    <scope>NUCLEOTIDE SEQUENCE [LARGE SCALE GENOMIC DNA]</scope>
    <source>
        <strain evidence="2 3">BS26</strain>
    </source>
</reference>
<keyword evidence="1" id="KW-0472">Membrane</keyword>
<dbReference type="RefSeq" id="WP_067753268.1">
    <property type="nucleotide sequence ID" value="NZ_CP015772.1"/>
</dbReference>
<protein>
    <submittedName>
        <fullName evidence="2">Uncharacterized protein</fullName>
    </submittedName>
</protein>
<evidence type="ECO:0000256" key="1">
    <source>
        <dbReference type="SAM" id="Phobius"/>
    </source>
</evidence>
<evidence type="ECO:0000313" key="2">
    <source>
        <dbReference type="EMBL" id="ANH80571.1"/>
    </source>
</evidence>
<evidence type="ECO:0000313" key="3">
    <source>
        <dbReference type="Proteomes" id="UP000077667"/>
    </source>
</evidence>
<dbReference type="KEGG" id="nia:A8C56_05835"/>
<dbReference type="EMBL" id="CP015772">
    <property type="protein sequence ID" value="ANH80571.1"/>
    <property type="molecule type" value="Genomic_DNA"/>
</dbReference>
<dbReference type="Proteomes" id="UP000077667">
    <property type="component" value="Chromosome"/>
</dbReference>
<proteinExistence type="predicted"/>
<gene>
    <name evidence="2" type="ORF">A8C56_05835</name>
</gene>
<keyword evidence="1" id="KW-1133">Transmembrane helix</keyword>
<keyword evidence="1" id="KW-0812">Transmembrane</keyword>
<dbReference type="OrthoDB" id="680954at2"/>
<feature type="transmembrane region" description="Helical" evidence="1">
    <location>
        <begin position="36"/>
        <end position="66"/>
    </location>
</feature>
<dbReference type="AlphaFoldDB" id="A0A1A9I1J5"/>
<feature type="transmembrane region" description="Helical" evidence="1">
    <location>
        <begin position="6"/>
        <end position="24"/>
    </location>
</feature>